<dbReference type="PANTHER" id="PTHR11085:SF10">
    <property type="entry name" value="NAD-DEPENDENT PROTEIN DEACYLASE SIRTUIN-5, MITOCHONDRIAL-RELATED"/>
    <property type="match status" value="1"/>
</dbReference>
<evidence type="ECO:0000313" key="7">
    <source>
        <dbReference type="Proteomes" id="UP000282378"/>
    </source>
</evidence>
<keyword evidence="2 3" id="KW-0520">NAD</keyword>
<proteinExistence type="inferred from homology"/>
<feature type="binding site" evidence="3 4">
    <location>
        <position position="130"/>
    </location>
    <ligand>
        <name>Zn(2+)</name>
        <dbReference type="ChEBI" id="CHEBI:29105"/>
    </ligand>
</feature>
<dbReference type="NCBIfam" id="NF001753">
    <property type="entry name" value="PRK00481.1-3"/>
    <property type="match status" value="1"/>
</dbReference>
<comment type="catalytic activity">
    <reaction evidence="3">
        <text>N(6)-succinyl-L-lysyl-[protein] + NAD(+) + H2O = 2''-O-succinyl-ADP-D-ribose + nicotinamide + L-lysyl-[protein]</text>
        <dbReference type="Rhea" id="RHEA:47668"/>
        <dbReference type="Rhea" id="RHEA-COMP:9752"/>
        <dbReference type="Rhea" id="RHEA-COMP:11877"/>
        <dbReference type="ChEBI" id="CHEBI:15377"/>
        <dbReference type="ChEBI" id="CHEBI:17154"/>
        <dbReference type="ChEBI" id="CHEBI:29969"/>
        <dbReference type="ChEBI" id="CHEBI:57540"/>
        <dbReference type="ChEBI" id="CHEBI:87830"/>
        <dbReference type="ChEBI" id="CHEBI:87832"/>
    </reaction>
</comment>
<comment type="caution">
    <text evidence="3">Lacks conserved residue(s) required for the propagation of feature annotation.</text>
</comment>
<dbReference type="GO" id="GO:0070403">
    <property type="term" value="F:NAD+ binding"/>
    <property type="evidence" value="ECO:0007669"/>
    <property type="project" value="UniProtKB-UniRule"/>
</dbReference>
<reference evidence="6 7" key="1">
    <citation type="submission" date="2018-08" db="EMBL/GenBank/DDBJ databases">
        <title>Recombination of ecologically and evolutionarily significant loci maintains genetic cohesion in the Pseudomonas syringae species complex.</title>
        <authorList>
            <person name="Dillon M."/>
            <person name="Thakur S."/>
            <person name="Almeida R.N.D."/>
            <person name="Weir B.S."/>
            <person name="Guttman D.S."/>
        </authorList>
    </citation>
    <scope>NUCLEOTIDE SEQUENCE [LARGE SCALE GENOMIC DNA]</scope>
    <source>
        <strain evidence="6 7">88_10</strain>
    </source>
</reference>
<feature type="active site" description="Proton acceptor" evidence="3 4">
    <location>
        <position position="119"/>
    </location>
</feature>
<evidence type="ECO:0000256" key="2">
    <source>
        <dbReference type="ARBA" id="ARBA00023027"/>
    </source>
</evidence>
<comment type="cofactor">
    <cofactor evidence="3">
        <name>Zn(2+)</name>
        <dbReference type="ChEBI" id="CHEBI:29105"/>
    </cofactor>
    <text evidence="3">Binds 1 zinc ion per subunit.</text>
</comment>
<evidence type="ECO:0000259" key="5">
    <source>
        <dbReference type="PROSITE" id="PS50305"/>
    </source>
</evidence>
<dbReference type="Gene3D" id="3.40.50.1220">
    <property type="entry name" value="TPP-binding domain"/>
    <property type="match status" value="1"/>
</dbReference>
<dbReference type="InterPro" id="IPR026591">
    <property type="entry name" value="Sirtuin_cat_small_dom_sf"/>
</dbReference>
<evidence type="ECO:0000256" key="4">
    <source>
        <dbReference type="PROSITE-ProRule" id="PRU00236"/>
    </source>
</evidence>
<dbReference type="Gene3D" id="3.30.1600.10">
    <property type="entry name" value="SIR2/SIRT2 'Small Domain"/>
    <property type="match status" value="1"/>
</dbReference>
<comment type="similarity">
    <text evidence="3">Belongs to the sirtuin family. Class III subfamily.</text>
</comment>
<dbReference type="GO" id="GO:0036055">
    <property type="term" value="F:protein-succinyllysine desuccinylase activity"/>
    <property type="evidence" value="ECO:0007669"/>
    <property type="project" value="UniProtKB-UniRule"/>
</dbReference>
<sequence>MAVFELATQALANAKRVVCFSGAGISAESGIPTYRDKLTGLWARHHPQYLETARAFRENPELVWGWYLWRRQQAAQAQPNAAHLALHKIVSQRRTVRIITQNIDDLHERAGSKDVLHLHGSLATPKCFACHRSSEIALAEVVIPTGGVLVKPPRCDRCGGRLRPGVVWYGEDLHRGVWKSALSLVKNCNVLISVGTSGIVTPAADLPEIALSSGAAVIHVNTVDVGLGNPNELMIIGKATEVLSQLCTAVSLVRVNIT</sequence>
<feature type="binding site" evidence="3">
    <location>
        <position position="67"/>
    </location>
    <ligand>
        <name>substrate</name>
    </ligand>
</feature>
<dbReference type="SUPFAM" id="SSF52467">
    <property type="entry name" value="DHS-like NAD/FAD-binding domain"/>
    <property type="match status" value="1"/>
</dbReference>
<gene>
    <name evidence="3" type="primary">cobB</name>
    <name evidence="6" type="ORF">APX70_00040</name>
</gene>
<comment type="subcellular location">
    <subcellularLocation>
        <location evidence="3">Cytoplasm</location>
    </subcellularLocation>
</comment>
<dbReference type="AlphaFoldDB" id="A0A3M3B906"/>
<dbReference type="GO" id="GO:0005737">
    <property type="term" value="C:cytoplasm"/>
    <property type="evidence" value="ECO:0007669"/>
    <property type="project" value="UniProtKB-SubCell"/>
</dbReference>
<dbReference type="GO" id="GO:0036054">
    <property type="term" value="F:protein-malonyllysine demalonylase activity"/>
    <property type="evidence" value="ECO:0007669"/>
    <property type="project" value="InterPro"/>
</dbReference>
<feature type="binding site" evidence="3 4">
    <location>
        <position position="158"/>
    </location>
    <ligand>
        <name>Zn(2+)</name>
        <dbReference type="ChEBI" id="CHEBI:29105"/>
    </ligand>
</feature>
<comment type="catalytic activity">
    <reaction evidence="3">
        <text>N(6)-acetyl-L-lysyl-[protein] + NAD(+) + H2O = 2''-O-acetyl-ADP-D-ribose + nicotinamide + L-lysyl-[protein]</text>
        <dbReference type="Rhea" id="RHEA:43636"/>
        <dbReference type="Rhea" id="RHEA-COMP:9752"/>
        <dbReference type="Rhea" id="RHEA-COMP:10731"/>
        <dbReference type="ChEBI" id="CHEBI:15377"/>
        <dbReference type="ChEBI" id="CHEBI:17154"/>
        <dbReference type="ChEBI" id="CHEBI:29969"/>
        <dbReference type="ChEBI" id="CHEBI:57540"/>
        <dbReference type="ChEBI" id="CHEBI:61930"/>
        <dbReference type="ChEBI" id="CHEBI:83767"/>
        <dbReference type="EC" id="2.3.1.286"/>
    </reaction>
</comment>
<evidence type="ECO:0000313" key="6">
    <source>
        <dbReference type="EMBL" id="RMM09158.1"/>
    </source>
</evidence>
<accession>A0A3M3B906</accession>
<feature type="domain" description="Deacetylase sirtuin-type" evidence="5">
    <location>
        <begin position="1"/>
        <end position="258"/>
    </location>
</feature>
<feature type="binding site" evidence="3">
    <location>
        <position position="239"/>
    </location>
    <ligand>
        <name>NAD(+)</name>
        <dbReference type="ChEBI" id="CHEBI:57540"/>
    </ligand>
</feature>
<feature type="binding site" evidence="3 4">
    <location>
        <position position="127"/>
    </location>
    <ligand>
        <name>Zn(2+)</name>
        <dbReference type="ChEBI" id="CHEBI:29105"/>
    </ligand>
</feature>
<comment type="caution">
    <text evidence="6">The sequence shown here is derived from an EMBL/GenBank/DDBJ whole genome shotgun (WGS) entry which is preliminary data.</text>
</comment>
<name>A0A3M3B906_PSEYM</name>
<keyword evidence="1" id="KW-0808">Transferase</keyword>
<protein>
    <recommendedName>
        <fullName evidence="3">NAD-dependent protein deacylase</fullName>
        <ecNumber evidence="3">2.3.1.286</ecNumber>
    </recommendedName>
    <alternativeName>
        <fullName evidence="3">Regulatory protein SIR2 homolog</fullName>
    </alternativeName>
</protein>
<feature type="binding site" evidence="3">
    <location>
        <begin position="221"/>
        <end position="223"/>
    </location>
    <ligand>
        <name>NAD(+)</name>
        <dbReference type="ChEBI" id="CHEBI:57540"/>
    </ligand>
</feature>
<keyword evidence="3 4" id="KW-0862">Zinc</keyword>
<dbReference type="EC" id="2.3.1.286" evidence="3"/>
<feature type="binding site" evidence="3">
    <location>
        <position position="70"/>
    </location>
    <ligand>
        <name>substrate</name>
    </ligand>
</feature>
<dbReference type="InterPro" id="IPR029035">
    <property type="entry name" value="DHS-like_NAD/FAD-binding_dom"/>
</dbReference>
<keyword evidence="3" id="KW-0963">Cytoplasm</keyword>
<feature type="binding site" evidence="3">
    <location>
        <begin position="195"/>
        <end position="197"/>
    </location>
    <ligand>
        <name>NAD(+)</name>
        <dbReference type="ChEBI" id="CHEBI:57540"/>
    </ligand>
</feature>
<feature type="binding site" evidence="3 4">
    <location>
        <position position="155"/>
    </location>
    <ligand>
        <name>Zn(2+)</name>
        <dbReference type="ChEBI" id="CHEBI:29105"/>
    </ligand>
</feature>
<dbReference type="PANTHER" id="PTHR11085">
    <property type="entry name" value="NAD-DEPENDENT PROTEIN DEACYLASE SIRTUIN-5, MITOCHONDRIAL-RELATED"/>
    <property type="match status" value="1"/>
</dbReference>
<dbReference type="RefSeq" id="WP_046463699.1">
    <property type="nucleotide sequence ID" value="NZ_LGLH01000019.1"/>
</dbReference>
<keyword evidence="3 4" id="KW-0479">Metal-binding</keyword>
<dbReference type="Proteomes" id="UP000282378">
    <property type="component" value="Unassembled WGS sequence"/>
</dbReference>
<comment type="domain">
    <text evidence="3">2 residues (Tyr-67 and Arg-70) present in a large hydrophobic pocket are probably involved in substrate specificity. They are important for desuccinylation activity, but dispensable for deacetylation activity.</text>
</comment>
<evidence type="ECO:0000256" key="1">
    <source>
        <dbReference type="ARBA" id="ARBA00022679"/>
    </source>
</evidence>
<dbReference type="GO" id="GO:0017136">
    <property type="term" value="F:histone deacetylase activity, NAD-dependent"/>
    <property type="evidence" value="ECO:0007669"/>
    <property type="project" value="TreeGrafter"/>
</dbReference>
<dbReference type="PROSITE" id="PS50305">
    <property type="entry name" value="SIRTUIN"/>
    <property type="match status" value="1"/>
</dbReference>
<evidence type="ECO:0000256" key="3">
    <source>
        <dbReference type="HAMAP-Rule" id="MF_01121"/>
    </source>
</evidence>
<feature type="binding site" evidence="3">
    <location>
        <begin position="101"/>
        <end position="104"/>
    </location>
    <ligand>
        <name>NAD(+)</name>
        <dbReference type="ChEBI" id="CHEBI:57540"/>
    </ligand>
</feature>
<dbReference type="InterPro" id="IPR050134">
    <property type="entry name" value="NAD-dep_sirtuin_deacylases"/>
</dbReference>
<dbReference type="HAMAP" id="MF_01121">
    <property type="entry name" value="Sirtuin_ClassIII"/>
    <property type="match status" value="1"/>
</dbReference>
<organism evidence="6 7">
    <name type="scientific">Pseudomonas syringae pv. maculicola</name>
    <dbReference type="NCBI Taxonomy" id="59511"/>
    <lineage>
        <taxon>Bacteria</taxon>
        <taxon>Pseudomonadati</taxon>
        <taxon>Pseudomonadota</taxon>
        <taxon>Gammaproteobacteria</taxon>
        <taxon>Pseudomonadales</taxon>
        <taxon>Pseudomonadaceae</taxon>
        <taxon>Pseudomonas</taxon>
    </lineage>
</organism>
<dbReference type="InterPro" id="IPR026590">
    <property type="entry name" value="Ssirtuin_cat_dom"/>
</dbReference>
<dbReference type="GO" id="GO:0008270">
    <property type="term" value="F:zinc ion binding"/>
    <property type="evidence" value="ECO:0007669"/>
    <property type="project" value="UniProtKB-UniRule"/>
</dbReference>
<dbReference type="EMBL" id="RBNL01000101">
    <property type="protein sequence ID" value="RMM09158.1"/>
    <property type="molecule type" value="Genomic_DNA"/>
</dbReference>
<dbReference type="InterPro" id="IPR027546">
    <property type="entry name" value="Sirtuin_class_III"/>
</dbReference>
<dbReference type="Pfam" id="PF02146">
    <property type="entry name" value="SIR2"/>
    <property type="match status" value="1"/>
</dbReference>
<dbReference type="InterPro" id="IPR003000">
    <property type="entry name" value="Sirtuin"/>
</dbReference>
<comment type="function">
    <text evidence="3">NAD-dependent lysine deacetylase and desuccinylase that specifically removes acetyl and succinyl groups on target proteins. Modulates the activities of several proteins which are inactive in their acylated form.</text>
</comment>